<dbReference type="Proteomes" id="UP000326041">
    <property type="component" value="Chromosome"/>
</dbReference>
<sequence length="87" mass="9606">MEVRLTVADGLGPVLPSFDAVPDVGNVRDDLPTLCPRVRDAMLSRPDPALCSVIHECDPVRADRFHAVIFEGVVEPFVRMLRVVIEP</sequence>
<name>A0ABX6B411_9ACTN</name>
<accession>A0ABX6B411</accession>
<protein>
    <submittedName>
        <fullName evidence="1">Uncharacterized protein</fullName>
    </submittedName>
</protein>
<keyword evidence="2" id="KW-1185">Reference proteome</keyword>
<evidence type="ECO:0000313" key="2">
    <source>
        <dbReference type="Proteomes" id="UP000326041"/>
    </source>
</evidence>
<gene>
    <name evidence="1" type="ORF">CP972_26250</name>
</gene>
<organism evidence="1 2">
    <name type="scientific">Streptomyces prasinus</name>
    <dbReference type="NCBI Taxonomy" id="67345"/>
    <lineage>
        <taxon>Bacteria</taxon>
        <taxon>Bacillati</taxon>
        <taxon>Actinomycetota</taxon>
        <taxon>Actinomycetes</taxon>
        <taxon>Kitasatosporales</taxon>
        <taxon>Streptomycetaceae</taxon>
        <taxon>Streptomyces</taxon>
    </lineage>
</organism>
<reference evidence="1 2" key="1">
    <citation type="submission" date="2017-09" db="EMBL/GenBank/DDBJ databases">
        <authorList>
            <person name="Lee N."/>
            <person name="Cho B.-K."/>
        </authorList>
    </citation>
    <scope>NUCLEOTIDE SEQUENCE [LARGE SCALE GENOMIC DNA]</scope>
    <source>
        <strain evidence="1 2">ATCC 13879</strain>
    </source>
</reference>
<proteinExistence type="predicted"/>
<evidence type="ECO:0000313" key="1">
    <source>
        <dbReference type="EMBL" id="QEV08671.1"/>
    </source>
</evidence>
<dbReference type="EMBL" id="CP023697">
    <property type="protein sequence ID" value="QEV08671.1"/>
    <property type="molecule type" value="Genomic_DNA"/>
</dbReference>